<dbReference type="Proteomes" id="UP000177346">
    <property type="component" value="Unassembled WGS sequence"/>
</dbReference>
<sequence>MDRIAKSLNKLLPKERDALKNIISKVLAHDFSGLDVKKLKGGENKFRVRKGRVRVIFRKDGDKISILSIERRSDTTYK</sequence>
<comment type="caution">
    <text evidence="1">The sequence shown here is derived from an EMBL/GenBank/DDBJ whole genome shotgun (WGS) entry which is preliminary data.</text>
</comment>
<dbReference type="SUPFAM" id="SSF143011">
    <property type="entry name" value="RelE-like"/>
    <property type="match status" value="1"/>
</dbReference>
<dbReference type="AlphaFoldDB" id="A0A1F5XHX4"/>
<evidence type="ECO:0008006" key="3">
    <source>
        <dbReference type="Google" id="ProtNLM"/>
    </source>
</evidence>
<proteinExistence type="predicted"/>
<gene>
    <name evidence="1" type="ORF">A3B19_02825</name>
</gene>
<protein>
    <recommendedName>
        <fullName evidence="3">Type II toxin-antitoxin system RelE/ParE family toxin</fullName>
    </recommendedName>
</protein>
<name>A0A1F5XHX4_9BACT</name>
<evidence type="ECO:0000313" key="2">
    <source>
        <dbReference type="Proteomes" id="UP000177346"/>
    </source>
</evidence>
<reference evidence="1 2" key="1">
    <citation type="journal article" date="2016" name="Nat. Commun.">
        <title>Thousands of microbial genomes shed light on interconnected biogeochemical processes in an aquifer system.</title>
        <authorList>
            <person name="Anantharaman K."/>
            <person name="Brown C.T."/>
            <person name="Hug L.A."/>
            <person name="Sharon I."/>
            <person name="Castelle C.J."/>
            <person name="Probst A.J."/>
            <person name="Thomas B.C."/>
            <person name="Singh A."/>
            <person name="Wilkins M.J."/>
            <person name="Karaoz U."/>
            <person name="Brodie E.L."/>
            <person name="Williams K.H."/>
            <person name="Hubbard S.S."/>
            <person name="Banfield J.F."/>
        </authorList>
    </citation>
    <scope>NUCLEOTIDE SEQUENCE [LARGE SCALE GENOMIC DNA]</scope>
</reference>
<dbReference type="EMBL" id="MFIF01000005">
    <property type="protein sequence ID" value="OGF87489.1"/>
    <property type="molecule type" value="Genomic_DNA"/>
</dbReference>
<accession>A0A1F5XHX4</accession>
<organism evidence="1 2">
    <name type="scientific">Candidatus Giovannonibacteria bacterium RIFCSPLOWO2_01_FULL_46_32</name>
    <dbReference type="NCBI Taxonomy" id="1798353"/>
    <lineage>
        <taxon>Bacteria</taxon>
        <taxon>Candidatus Giovannoniibacteriota</taxon>
    </lineage>
</organism>
<dbReference type="Gene3D" id="3.30.2310.20">
    <property type="entry name" value="RelE-like"/>
    <property type="match status" value="1"/>
</dbReference>
<dbReference type="InterPro" id="IPR035093">
    <property type="entry name" value="RelE/ParE_toxin_dom_sf"/>
</dbReference>
<evidence type="ECO:0000313" key="1">
    <source>
        <dbReference type="EMBL" id="OGF87489.1"/>
    </source>
</evidence>